<proteinExistence type="predicted"/>
<gene>
    <name evidence="1" type="ORF">COW99_05280</name>
</gene>
<dbReference type="Proteomes" id="UP000231246">
    <property type="component" value="Unassembled WGS sequence"/>
</dbReference>
<comment type="caution">
    <text evidence="1">The sequence shown here is derived from an EMBL/GenBank/DDBJ whole genome shotgun (WGS) entry which is preliminary data.</text>
</comment>
<reference evidence="1 2" key="1">
    <citation type="submission" date="2017-09" db="EMBL/GenBank/DDBJ databases">
        <title>Depth-based differentiation of microbial function through sediment-hosted aquifers and enrichment of novel symbionts in the deep terrestrial subsurface.</title>
        <authorList>
            <person name="Probst A.J."/>
            <person name="Ladd B."/>
            <person name="Jarett J.K."/>
            <person name="Geller-Mcgrath D.E."/>
            <person name="Sieber C.M."/>
            <person name="Emerson J.B."/>
            <person name="Anantharaman K."/>
            <person name="Thomas B.C."/>
            <person name="Malmstrom R."/>
            <person name="Stieglmeier M."/>
            <person name="Klingl A."/>
            <person name="Woyke T."/>
            <person name="Ryan C.M."/>
            <person name="Banfield J.F."/>
        </authorList>
    </citation>
    <scope>NUCLEOTIDE SEQUENCE [LARGE SCALE GENOMIC DNA]</scope>
    <source>
        <strain evidence="1">CG22_combo_CG10-13_8_21_14_all_38_20</strain>
    </source>
</reference>
<evidence type="ECO:0000313" key="2">
    <source>
        <dbReference type="Proteomes" id="UP000231246"/>
    </source>
</evidence>
<name>A0A2H0BU14_9BACT</name>
<dbReference type="AlphaFoldDB" id="A0A2H0BU14"/>
<sequence length="283" mass="31643">MNESVAHIEHTLSDRGISTDGVVDCLRERGLNLRTPGSHLEKVYVLGDQLPMNVTLCPLYAQGYDSALIDPSCVGNPIEASRVGGKWTAMVETVLAVQKYLNKAQSGVIPSVNLTFADAGVLTKNPTSEDIDVLMRNEDAYRQAAGIFTEKGIPWSLSRYSNMPIEFPRFVPAMQPDEEIRPSAAKVHDLVAKLISDGIIFDESVINPETGSLRKNPKQIVSSMIKSYGQDATEWLIRQYWLFDGHESRKNRLNLYFERGELLLRLGNLFTHGVHYPRIDIIV</sequence>
<accession>A0A2H0BU14</accession>
<organism evidence="1 2">
    <name type="scientific">Candidatus Roizmanbacteria bacterium CG22_combo_CG10-13_8_21_14_all_38_20</name>
    <dbReference type="NCBI Taxonomy" id="1974862"/>
    <lineage>
        <taxon>Bacteria</taxon>
        <taxon>Candidatus Roizmaniibacteriota</taxon>
    </lineage>
</organism>
<dbReference type="EMBL" id="PCTA01000033">
    <property type="protein sequence ID" value="PIP61177.1"/>
    <property type="molecule type" value="Genomic_DNA"/>
</dbReference>
<evidence type="ECO:0000313" key="1">
    <source>
        <dbReference type="EMBL" id="PIP61177.1"/>
    </source>
</evidence>
<protein>
    <submittedName>
        <fullName evidence="1">Uncharacterized protein</fullName>
    </submittedName>
</protein>